<dbReference type="InterPro" id="IPR046732">
    <property type="entry name" value="DUF6624"/>
</dbReference>
<dbReference type="EMBL" id="CP094532">
    <property type="protein sequence ID" value="UOE40676.1"/>
    <property type="molecule type" value="Genomic_DNA"/>
</dbReference>
<keyword evidence="2" id="KW-1185">Reference proteome</keyword>
<reference evidence="1 2" key="1">
    <citation type="submission" date="2022-03" db="EMBL/GenBank/DDBJ databases">
        <title>Chryseobacterium sp. isolated from particulate matters in swine house.</title>
        <authorList>
            <person name="Won M."/>
            <person name="Kim S.-J."/>
            <person name="Kwon S.-W."/>
        </authorList>
    </citation>
    <scope>NUCLEOTIDE SEQUENCE [LARGE SCALE GENOMIC DNA]</scope>
    <source>
        <strain evidence="1 2">SC2-2</strain>
    </source>
</reference>
<dbReference type="Proteomes" id="UP000831460">
    <property type="component" value="Chromosome"/>
</dbReference>
<dbReference type="RefSeq" id="WP_243548646.1">
    <property type="nucleotide sequence ID" value="NZ_CP094532.1"/>
</dbReference>
<protein>
    <recommendedName>
        <fullName evidence="3">Lipoprotein</fullName>
    </recommendedName>
</protein>
<proteinExistence type="predicted"/>
<organism evidence="1 2">
    <name type="scientific">Chryseobacterium suipulveris</name>
    <dbReference type="NCBI Taxonomy" id="2929800"/>
    <lineage>
        <taxon>Bacteria</taxon>
        <taxon>Pseudomonadati</taxon>
        <taxon>Bacteroidota</taxon>
        <taxon>Flavobacteriia</taxon>
        <taxon>Flavobacteriales</taxon>
        <taxon>Weeksellaceae</taxon>
        <taxon>Chryseobacterium group</taxon>
        <taxon>Chryseobacterium</taxon>
    </lineage>
</organism>
<accession>A0ABY4BSI1</accession>
<evidence type="ECO:0000313" key="1">
    <source>
        <dbReference type="EMBL" id="UOE40676.1"/>
    </source>
</evidence>
<name>A0ABY4BSI1_9FLAO</name>
<sequence>MKISFNIIFIFLIIINCTNLNYERQRVQEYFRIADAYLINDEKEKLADFTFKHLFPNIEYLDKNKKARVLNYMKISENDKYLSVANNYIKNNFSKINKCSLDSSSISYYNELTSCKTTPDYDSLRISFTEILYKDQYYRNLPDNFFTGTKKEIDSIMAVITNNDNQNRQDIKRALSKFGIKKIAENDCDCKLLETIWFVAQHSDSDLAFQKEILQMFSSPLPNIKPRYYTYLIDRIKINEGKKQIYGTQMQINSLTGKMETSPVENPQGLDQLRFNNDLLDLREYVNFINKPDKK</sequence>
<evidence type="ECO:0000313" key="2">
    <source>
        <dbReference type="Proteomes" id="UP000831460"/>
    </source>
</evidence>
<gene>
    <name evidence="1" type="ORF">MTP09_12320</name>
</gene>
<evidence type="ECO:0008006" key="3">
    <source>
        <dbReference type="Google" id="ProtNLM"/>
    </source>
</evidence>
<dbReference type="Pfam" id="PF20329">
    <property type="entry name" value="DUF6624"/>
    <property type="match status" value="1"/>
</dbReference>